<proteinExistence type="predicted"/>
<gene>
    <name evidence="1" type="ORF">SAMN05421644_10865</name>
</gene>
<dbReference type="AlphaFoldDB" id="A0A1H3DCE8"/>
<reference evidence="2" key="1">
    <citation type="submission" date="2016-10" db="EMBL/GenBank/DDBJ databases">
        <authorList>
            <person name="Varghese N."/>
            <person name="Submissions S."/>
        </authorList>
    </citation>
    <scope>NUCLEOTIDE SEQUENCE [LARGE SCALE GENOMIC DNA]</scope>
    <source>
        <strain evidence="2">DSM 173</strain>
    </source>
</reference>
<dbReference type="Proteomes" id="UP000198672">
    <property type="component" value="Unassembled WGS sequence"/>
</dbReference>
<keyword evidence="2" id="KW-1185">Reference proteome</keyword>
<dbReference type="OrthoDB" id="5760904at2"/>
<name>A0A1H3DCE8_ALLWA</name>
<accession>A0A1H3DCE8</accession>
<organism evidence="1 2">
    <name type="scientific">Allochromatium warmingii</name>
    <name type="common">Chromatium warmingii</name>
    <dbReference type="NCBI Taxonomy" id="61595"/>
    <lineage>
        <taxon>Bacteria</taxon>
        <taxon>Pseudomonadati</taxon>
        <taxon>Pseudomonadota</taxon>
        <taxon>Gammaproteobacteria</taxon>
        <taxon>Chromatiales</taxon>
        <taxon>Chromatiaceae</taxon>
        <taxon>Allochromatium</taxon>
    </lineage>
</organism>
<evidence type="ECO:0000313" key="1">
    <source>
        <dbReference type="EMBL" id="SDX64071.1"/>
    </source>
</evidence>
<evidence type="ECO:0000313" key="2">
    <source>
        <dbReference type="Proteomes" id="UP000198672"/>
    </source>
</evidence>
<dbReference type="EMBL" id="FNOW01000008">
    <property type="protein sequence ID" value="SDX64071.1"/>
    <property type="molecule type" value="Genomic_DNA"/>
</dbReference>
<sequence length="248" mass="28245">MLPPIDIGYIAQCLTELGEELQHVSDEWPEPLAPTPRTLCAGLNTLLDILYAADETSGPEFTRQIQQTTGSDPERMLEHGLRLIVQLTELAQRLQRPTQAQALERLALPLSVWMLRRGCELSHPEPVVNALAHLANSLRQSEALIELYGLMSEIMDAIGIERALEWERDHPKRPWRVLLINRAIVATRTRQPTLMETAFQTIVEHLPEEAPSFFREGIGQMEAGDYPPPARAVMQRYFETWSTEQRLH</sequence>
<dbReference type="STRING" id="61595.SAMN05421644_10865"/>
<dbReference type="RefSeq" id="WP_091332511.1">
    <property type="nucleotide sequence ID" value="NZ_FNOW01000008.1"/>
</dbReference>
<protein>
    <submittedName>
        <fullName evidence="1">Uncharacterized protein</fullName>
    </submittedName>
</protein>